<evidence type="ECO:0008006" key="3">
    <source>
        <dbReference type="Google" id="ProtNLM"/>
    </source>
</evidence>
<evidence type="ECO:0000256" key="1">
    <source>
        <dbReference type="SAM" id="Phobius"/>
    </source>
</evidence>
<proteinExistence type="predicted"/>
<protein>
    <recommendedName>
        <fullName evidence="3">Cell division protein FtsL</fullName>
    </recommendedName>
</protein>
<keyword evidence="1" id="KW-0812">Transmembrane</keyword>
<sequence>MNQRIIQAYRQAPWRVQLQWIGLFLLILVVGMLIAGVYVYVSGRAAETGARIKSLELEREGLAIRIADMRTQLALLNSSQVMLERAEKLGFRPAEREDLVYLPVEGISVREVVFLAPPPAAIQRENKLLRPAYTQSLWDLLYQSAYQFMNTRGGQRP</sequence>
<comment type="caution">
    <text evidence="2">The sequence shown here is derived from an EMBL/GenBank/DDBJ whole genome shotgun (WGS) entry which is preliminary data.</text>
</comment>
<accession>A0A7C4KZ13</accession>
<dbReference type="AlphaFoldDB" id="A0A7C4KZ13"/>
<dbReference type="EMBL" id="DSXR01000049">
    <property type="protein sequence ID" value="HGS86760.1"/>
    <property type="molecule type" value="Genomic_DNA"/>
</dbReference>
<keyword evidence="1" id="KW-0472">Membrane</keyword>
<name>A0A7C4KZ13_9CHLR</name>
<organism evidence="2">
    <name type="scientific">Bellilinea caldifistulae</name>
    <dbReference type="NCBI Taxonomy" id="360411"/>
    <lineage>
        <taxon>Bacteria</taxon>
        <taxon>Bacillati</taxon>
        <taxon>Chloroflexota</taxon>
        <taxon>Anaerolineae</taxon>
        <taxon>Anaerolineales</taxon>
        <taxon>Anaerolineaceae</taxon>
        <taxon>Bellilinea</taxon>
    </lineage>
</organism>
<gene>
    <name evidence="2" type="ORF">ENT17_04000</name>
</gene>
<evidence type="ECO:0000313" key="2">
    <source>
        <dbReference type="EMBL" id="HGS86760.1"/>
    </source>
</evidence>
<reference evidence="2" key="1">
    <citation type="journal article" date="2020" name="mSystems">
        <title>Genome- and Community-Level Interaction Insights into Carbon Utilization and Element Cycling Functions of Hydrothermarchaeota in Hydrothermal Sediment.</title>
        <authorList>
            <person name="Zhou Z."/>
            <person name="Liu Y."/>
            <person name="Xu W."/>
            <person name="Pan J."/>
            <person name="Luo Z.H."/>
            <person name="Li M."/>
        </authorList>
    </citation>
    <scope>NUCLEOTIDE SEQUENCE [LARGE SCALE GENOMIC DNA]</scope>
    <source>
        <strain evidence="2">SpSt-556</strain>
    </source>
</reference>
<keyword evidence="1" id="KW-1133">Transmembrane helix</keyword>
<feature type="transmembrane region" description="Helical" evidence="1">
    <location>
        <begin position="20"/>
        <end position="41"/>
    </location>
</feature>